<gene>
    <name evidence="3" type="ORF">ACFP0N_24010</name>
</gene>
<accession>A0ABW1F3Y1</accession>
<feature type="region of interest" description="Disordered" evidence="1">
    <location>
        <begin position="329"/>
        <end position="481"/>
    </location>
</feature>
<feature type="compositionally biased region" description="Gly residues" evidence="1">
    <location>
        <begin position="41"/>
        <end position="55"/>
    </location>
</feature>
<dbReference type="EMBL" id="JBHSOD010000034">
    <property type="protein sequence ID" value="MFC5888038.1"/>
    <property type="molecule type" value="Genomic_DNA"/>
</dbReference>
<feature type="compositionally biased region" description="Low complexity" evidence="1">
    <location>
        <begin position="349"/>
        <end position="467"/>
    </location>
</feature>
<protein>
    <submittedName>
        <fullName evidence="3">DUF6777 domain-containing protein</fullName>
    </submittedName>
</protein>
<proteinExistence type="predicted"/>
<dbReference type="Pfam" id="PF20568">
    <property type="entry name" value="DUF6777"/>
    <property type="match status" value="1"/>
</dbReference>
<feature type="compositionally biased region" description="Low complexity" evidence="1">
    <location>
        <begin position="123"/>
        <end position="158"/>
    </location>
</feature>
<evidence type="ECO:0000313" key="4">
    <source>
        <dbReference type="Proteomes" id="UP001596067"/>
    </source>
</evidence>
<evidence type="ECO:0000256" key="1">
    <source>
        <dbReference type="SAM" id="MobiDB-lite"/>
    </source>
</evidence>
<evidence type="ECO:0000259" key="2">
    <source>
        <dbReference type="Pfam" id="PF20568"/>
    </source>
</evidence>
<evidence type="ECO:0000313" key="3">
    <source>
        <dbReference type="EMBL" id="MFC5888038.1"/>
    </source>
</evidence>
<name>A0ABW1F3Y1_9ACTN</name>
<dbReference type="Proteomes" id="UP001596067">
    <property type="component" value="Unassembled WGS sequence"/>
</dbReference>
<comment type="caution">
    <text evidence="3">The sequence shown here is derived from an EMBL/GenBank/DDBJ whole genome shotgun (WGS) entry which is preliminary data.</text>
</comment>
<organism evidence="3 4">
    <name type="scientific">Kitasatospora aburaviensis</name>
    <dbReference type="NCBI Taxonomy" id="67265"/>
    <lineage>
        <taxon>Bacteria</taxon>
        <taxon>Bacillati</taxon>
        <taxon>Actinomycetota</taxon>
        <taxon>Actinomycetes</taxon>
        <taxon>Kitasatosporales</taxon>
        <taxon>Streptomycetaceae</taxon>
        <taxon>Kitasatospora</taxon>
    </lineage>
</organism>
<sequence>MSSQPPSGPPFGPPSGPPSGPLSGPPSGGRSGPPGPPSGPSGPGSAGGAPGGPSGGRPTPWWRSGPKLAIVAGTAVLAVVATVLIVNSNSGSSPSDAIPAANEVALQQPSDPGPAPFTPSVETAAVSAPQPTSAPAQPTGGPKTTGTQTTTAAASPTGIHSVQGSSAGLYAGTMSKPSCDTEKLISMTSTGDSGRAWASAQGIQQSAIPSYMRSLTSAYLRVDTRVTNHGYKGGTAVAYQSVLQAGTSVLVDAQGVPRVRCGCGNPLKPPQLVSDAKYTGKSWAGFQPAQVIIVVAAPQPVKEIVLVNVETGGWFARVTGQIKVQDTPVKAPKELAPGIPPAEPMKVVSPSASVSGSPSGSTSASSTSGSPSGPSSSASTATSTATSKGPTTGGASSPPASSGPPTSATATATATATSTATAPATVTATATATATATSTVTSTSATATTTATGTTAASATCATTSPSTLPPCGTAAGATAS</sequence>
<reference evidence="4" key="1">
    <citation type="journal article" date="2019" name="Int. J. Syst. Evol. Microbiol.">
        <title>The Global Catalogue of Microorganisms (GCM) 10K type strain sequencing project: providing services to taxonomists for standard genome sequencing and annotation.</title>
        <authorList>
            <consortium name="The Broad Institute Genomics Platform"/>
            <consortium name="The Broad Institute Genome Sequencing Center for Infectious Disease"/>
            <person name="Wu L."/>
            <person name="Ma J."/>
        </authorList>
    </citation>
    <scope>NUCLEOTIDE SEQUENCE [LARGE SCALE GENOMIC DNA]</scope>
    <source>
        <strain evidence="4">CGMCC 4.1469</strain>
    </source>
</reference>
<keyword evidence="4" id="KW-1185">Reference proteome</keyword>
<feature type="compositionally biased region" description="Pro residues" evidence="1">
    <location>
        <begin position="1"/>
        <end position="24"/>
    </location>
</feature>
<feature type="domain" description="DUF6777" evidence="2">
    <location>
        <begin position="161"/>
        <end position="320"/>
    </location>
</feature>
<dbReference type="RefSeq" id="WP_313767215.1">
    <property type="nucleotide sequence ID" value="NZ_BAAAVH010000031.1"/>
</dbReference>
<dbReference type="InterPro" id="IPR046704">
    <property type="entry name" value="DUF6777"/>
</dbReference>
<feature type="region of interest" description="Disordered" evidence="1">
    <location>
        <begin position="106"/>
        <end position="160"/>
    </location>
</feature>
<feature type="region of interest" description="Disordered" evidence="1">
    <location>
        <begin position="1"/>
        <end position="61"/>
    </location>
</feature>